<evidence type="ECO:0000313" key="4">
    <source>
        <dbReference type="Proteomes" id="UP000318709"/>
    </source>
</evidence>
<keyword evidence="2" id="KW-0812">Transmembrane</keyword>
<evidence type="ECO:0000256" key="2">
    <source>
        <dbReference type="SAM" id="Phobius"/>
    </source>
</evidence>
<organism evidence="3 4">
    <name type="scientific">Formicincola oecophyllae</name>
    <dbReference type="NCBI Taxonomy" id="2558361"/>
    <lineage>
        <taxon>Bacteria</taxon>
        <taxon>Pseudomonadati</taxon>
        <taxon>Pseudomonadota</taxon>
        <taxon>Alphaproteobacteria</taxon>
        <taxon>Acetobacterales</taxon>
        <taxon>Acetobacteraceae</taxon>
        <taxon>Formicincola</taxon>
    </lineage>
</organism>
<keyword evidence="4" id="KW-1185">Reference proteome</keyword>
<feature type="transmembrane region" description="Helical" evidence="2">
    <location>
        <begin position="7"/>
        <end position="24"/>
    </location>
</feature>
<feature type="compositionally biased region" description="Polar residues" evidence="1">
    <location>
        <begin position="163"/>
        <end position="173"/>
    </location>
</feature>
<dbReference type="Proteomes" id="UP000318709">
    <property type="component" value="Chromosome"/>
</dbReference>
<dbReference type="KEGG" id="swf:E3E12_07450"/>
<feature type="region of interest" description="Disordered" evidence="1">
    <location>
        <begin position="132"/>
        <end position="173"/>
    </location>
</feature>
<evidence type="ECO:0000313" key="3">
    <source>
        <dbReference type="EMBL" id="QDH14040.1"/>
    </source>
</evidence>
<name>A0A4Y6UAS0_9PROT</name>
<dbReference type="AlphaFoldDB" id="A0A4Y6UAS0"/>
<keyword evidence="2" id="KW-1133">Transmembrane helix</keyword>
<proteinExistence type="predicted"/>
<accession>A0A4Y6UAS0</accession>
<dbReference type="OrthoDB" id="7284335at2"/>
<protein>
    <submittedName>
        <fullName evidence="3">Uncharacterized protein</fullName>
    </submittedName>
</protein>
<sequence length="173" mass="18067">MKTYLTLLRWFFIVFIPFLGAGLMDCSGQQSVKHRGLSTDGYGFTDTNPVLPPPAALLAQRGQGRGQGGDIAMATGGGRFTAMPKLVQAEPAAAPVRPLAESAQSAALFAAQPNAQAVPQSFRQAAFAQSMPATPSLPAQAAARTTIQRHAAPAPKRPAQMNDGETFSLSSAD</sequence>
<dbReference type="RefSeq" id="WP_141443744.1">
    <property type="nucleotide sequence ID" value="NZ_CP038231.1"/>
</dbReference>
<dbReference type="EMBL" id="CP038231">
    <property type="protein sequence ID" value="QDH14040.1"/>
    <property type="molecule type" value="Genomic_DNA"/>
</dbReference>
<evidence type="ECO:0000256" key="1">
    <source>
        <dbReference type="SAM" id="MobiDB-lite"/>
    </source>
</evidence>
<gene>
    <name evidence="3" type="ORF">E3E12_07450</name>
</gene>
<keyword evidence="2" id="KW-0472">Membrane</keyword>
<reference evidence="3 4" key="1">
    <citation type="submission" date="2019-03" db="EMBL/GenBank/DDBJ databases">
        <title>The complete genome sequence of Swingsia_sp. F3b2 LMG30590(T).</title>
        <authorList>
            <person name="Chua K.-O."/>
            <person name="Chan K.-G."/>
            <person name="See-Too W.-S."/>
        </authorList>
    </citation>
    <scope>NUCLEOTIDE SEQUENCE [LARGE SCALE GENOMIC DNA]</scope>
    <source>
        <strain evidence="3 4">F3b2</strain>
    </source>
</reference>